<evidence type="ECO:0000313" key="3">
    <source>
        <dbReference type="EMBL" id="SON53033.1"/>
    </source>
</evidence>
<reference evidence="3 4" key="1">
    <citation type="submission" date="2017-10" db="EMBL/GenBank/DDBJ databases">
        <authorList>
            <person name="Banno H."/>
            <person name="Chua N.-H."/>
        </authorList>
    </citation>
    <scope>NUCLEOTIDE SEQUENCE [LARGE SCALE GENOMIC DNA]</scope>
    <source>
        <strain evidence="3">Vibrio tapetis CECT4600</strain>
    </source>
</reference>
<dbReference type="InterPro" id="IPR051319">
    <property type="entry name" value="Oligoribo/pAp-PDE_c-di-AMP_PDE"/>
</dbReference>
<dbReference type="Proteomes" id="UP000235828">
    <property type="component" value="Chromosome B"/>
</dbReference>
<name>A0A2N8ZM80_9VIBR</name>
<feature type="domain" description="DHHA1" evidence="2">
    <location>
        <begin position="219"/>
        <end position="306"/>
    </location>
</feature>
<dbReference type="Gene3D" id="3.10.310.30">
    <property type="match status" value="1"/>
</dbReference>
<dbReference type="AlphaFoldDB" id="A0A2N8ZM80"/>
<dbReference type="PANTHER" id="PTHR47618">
    <property type="entry name" value="BIFUNCTIONAL OLIGORIBONUCLEASE AND PAP PHOSPHATASE NRNA"/>
    <property type="match status" value="1"/>
</dbReference>
<dbReference type="InterPro" id="IPR003156">
    <property type="entry name" value="DHHA1_dom"/>
</dbReference>
<evidence type="ECO:0000259" key="1">
    <source>
        <dbReference type="Pfam" id="PF01368"/>
    </source>
</evidence>
<organism evidence="3 4">
    <name type="scientific">Vibrio tapetis subsp. tapetis</name>
    <dbReference type="NCBI Taxonomy" id="1671868"/>
    <lineage>
        <taxon>Bacteria</taxon>
        <taxon>Pseudomonadati</taxon>
        <taxon>Pseudomonadota</taxon>
        <taxon>Gammaproteobacteria</taxon>
        <taxon>Vibrionales</taxon>
        <taxon>Vibrionaceae</taxon>
        <taxon>Vibrio</taxon>
    </lineage>
</organism>
<sequence length="326" mass="36517">MNYRNFEKLLGRLKDTERVIVQAHDFPDHDAIASAFALAYLLKKQGLKPFISYKGYIDRISLRNLIDWLEIPTVEPHKLQMRPDDKIIVVDGCIGEKNVTDLPGLEVAVIDHHQTQAPSFVWFSDIRPNYGSTATIMVEYFNHFELDIPKRIATALLVGLTFDTASFTRGVDTNDIRALLQLQAIANMPMVNKICRNQMEFVELKLFDSMLATMKKENNAAFAVLPEGCPKNMLGVLGDFLLSVDEIDIVVLSARNREKTFLSLRSECTHNNVADIVRGALMDSGLGFGGGHAHMAGGIINNMYQLSDEADFVYDLIRPKLKLGSV</sequence>
<evidence type="ECO:0000313" key="4">
    <source>
        <dbReference type="Proteomes" id="UP000235828"/>
    </source>
</evidence>
<dbReference type="EMBL" id="LT960612">
    <property type="protein sequence ID" value="SON53033.1"/>
    <property type="molecule type" value="Genomic_DNA"/>
</dbReference>
<evidence type="ECO:0000259" key="2">
    <source>
        <dbReference type="Pfam" id="PF02272"/>
    </source>
</evidence>
<dbReference type="InterPro" id="IPR038763">
    <property type="entry name" value="DHH_sf"/>
</dbReference>
<dbReference type="GO" id="GO:0003676">
    <property type="term" value="F:nucleic acid binding"/>
    <property type="evidence" value="ECO:0007669"/>
    <property type="project" value="InterPro"/>
</dbReference>
<dbReference type="RefSeq" id="WP_102525127.1">
    <property type="nucleotide sequence ID" value="NZ_LT960612.1"/>
</dbReference>
<proteinExistence type="predicted"/>
<dbReference type="SUPFAM" id="SSF64182">
    <property type="entry name" value="DHH phosphoesterases"/>
    <property type="match status" value="1"/>
</dbReference>
<accession>A0A2N8ZM80</accession>
<dbReference type="PANTHER" id="PTHR47618:SF2">
    <property type="entry name" value="CYCLIC-DI-AMP PHOSPHODIESTERASE GDPP"/>
    <property type="match status" value="1"/>
</dbReference>
<keyword evidence="4" id="KW-1185">Reference proteome</keyword>
<gene>
    <name evidence="3" type="ORF">VTAP4600_B1422</name>
</gene>
<dbReference type="OrthoDB" id="5896813at2"/>
<protein>
    <submittedName>
        <fullName evidence="3">DHH superfamily protein subfamily 1</fullName>
    </submittedName>
</protein>
<dbReference type="Pfam" id="PF01368">
    <property type="entry name" value="DHH"/>
    <property type="match status" value="1"/>
</dbReference>
<dbReference type="InterPro" id="IPR001667">
    <property type="entry name" value="DDH_dom"/>
</dbReference>
<dbReference type="Gene3D" id="3.90.1640.10">
    <property type="entry name" value="inorganic pyrophosphatase (n-terminal core)"/>
    <property type="match status" value="1"/>
</dbReference>
<feature type="domain" description="DDH" evidence="1">
    <location>
        <begin position="18"/>
        <end position="159"/>
    </location>
</feature>
<dbReference type="KEGG" id="vta:B1422"/>
<dbReference type="Pfam" id="PF02272">
    <property type="entry name" value="DHHA1"/>
    <property type="match status" value="1"/>
</dbReference>